<dbReference type="EMBL" id="CP000910">
    <property type="protein sequence ID" value="ABY22884.1"/>
    <property type="molecule type" value="Genomic_DNA"/>
</dbReference>
<keyword evidence="2 6" id="KW-0813">Transport</keyword>
<feature type="transmembrane region" description="Helical" evidence="6">
    <location>
        <begin position="210"/>
        <end position="232"/>
    </location>
</feature>
<dbReference type="Pfam" id="PF00528">
    <property type="entry name" value="BPD_transp_1"/>
    <property type="match status" value="1"/>
</dbReference>
<comment type="similarity">
    <text evidence="6">Belongs to the binding-protein-dependent transport system permease family.</text>
</comment>
<dbReference type="GO" id="GO:0055085">
    <property type="term" value="P:transmembrane transport"/>
    <property type="evidence" value="ECO:0007669"/>
    <property type="project" value="InterPro"/>
</dbReference>
<dbReference type="GO" id="GO:0005886">
    <property type="term" value="C:plasma membrane"/>
    <property type="evidence" value="ECO:0007669"/>
    <property type="project" value="UniProtKB-SubCell"/>
</dbReference>
<keyword evidence="5 6" id="KW-0472">Membrane</keyword>
<accession>A9WPC7</accession>
<dbReference type="PANTHER" id="PTHR30177:SF33">
    <property type="entry name" value="POSSIBLE OSMOPROTECTANT (GLYCINE BETAINE_CARNITINE_CHOLINE_L-PROLINE) TRANSPORT INTEGRAL MEMBRANE PROTEIN ABC TRANSPORTER PROZ"/>
    <property type="match status" value="1"/>
</dbReference>
<evidence type="ECO:0000256" key="4">
    <source>
        <dbReference type="ARBA" id="ARBA00022989"/>
    </source>
</evidence>
<sequence length="269" mass="28060">MSLSFLPGIVPAALPRTTKYTTDDPVGQGIQWLFDAQNWQGANGIPLRLVEHLGYSALTIGLALIIAIPIGLYVGHTGRGKVIIVSLAGMLRALPTLGLVILFALLTSPLALMPPIWALVLLAIPPILTGVYAGISSVDPDIVDAARSMGMSEAQVLFRVEVPNGLKVMLGGFRGCVLQVIATVAVVAYLPQGGLGRFIVTGLKSYDYGSVFGGAVVIAVLAIVLDGVLALVTRVVVPAGLRGGALKRFQQNHHRDADISVAVSQGGTL</sequence>
<organism evidence="8 9">
    <name type="scientific">Renibacterium salmoninarum (strain ATCC 33209 / DSM 20767 / JCM 11484 / NBRC 15589 / NCIMB 2235)</name>
    <dbReference type="NCBI Taxonomy" id="288705"/>
    <lineage>
        <taxon>Bacteria</taxon>
        <taxon>Bacillati</taxon>
        <taxon>Actinomycetota</taxon>
        <taxon>Actinomycetes</taxon>
        <taxon>Micrococcales</taxon>
        <taxon>Micrococcaceae</taxon>
        <taxon>Renibacterium</taxon>
    </lineage>
</organism>
<gene>
    <name evidence="8" type="ordered locus">RSal33209_1146</name>
</gene>
<evidence type="ECO:0000313" key="8">
    <source>
        <dbReference type="EMBL" id="ABY22884.1"/>
    </source>
</evidence>
<evidence type="ECO:0000256" key="6">
    <source>
        <dbReference type="RuleBase" id="RU363032"/>
    </source>
</evidence>
<dbReference type="InterPro" id="IPR000515">
    <property type="entry name" value="MetI-like"/>
</dbReference>
<evidence type="ECO:0000256" key="5">
    <source>
        <dbReference type="ARBA" id="ARBA00023136"/>
    </source>
</evidence>
<feature type="transmembrane region" description="Helical" evidence="6">
    <location>
        <begin position="82"/>
        <end position="104"/>
    </location>
</feature>
<reference evidence="9" key="1">
    <citation type="journal article" date="2008" name="J. Bacteriol.">
        <title>Genome sequence of the fish pathogen Renibacterium salmoninarum suggests reductive evolution away from an environmental Arthrobacter ancestor.</title>
        <authorList>
            <person name="Wiens G.D."/>
            <person name="Rockey D.D."/>
            <person name="Wu Z."/>
            <person name="Chang J."/>
            <person name="Levy R."/>
            <person name="Crane S."/>
            <person name="Chen D.S."/>
            <person name="Capri G.R."/>
            <person name="Burnett J.R."/>
            <person name="Sudheesh P.S."/>
            <person name="Schipma M.J."/>
            <person name="Burd H."/>
            <person name="Bhattacharyya A."/>
            <person name="Rhodes L.D."/>
            <person name="Kaul R."/>
            <person name="Strom M.S."/>
        </authorList>
    </citation>
    <scope>NUCLEOTIDE SEQUENCE [LARGE SCALE GENOMIC DNA]</scope>
    <source>
        <strain evidence="9">ATCC 33209 / DSM 20767 / JCM 11484 / NBRC 15589 / NCIMB 2235</strain>
    </source>
</reference>
<dbReference type="GO" id="GO:0031460">
    <property type="term" value="P:glycine betaine transport"/>
    <property type="evidence" value="ECO:0007669"/>
    <property type="project" value="TreeGrafter"/>
</dbReference>
<evidence type="ECO:0000313" key="9">
    <source>
        <dbReference type="Proteomes" id="UP000002007"/>
    </source>
</evidence>
<dbReference type="Gene3D" id="1.10.3720.10">
    <property type="entry name" value="MetI-like"/>
    <property type="match status" value="1"/>
</dbReference>
<keyword evidence="3 6" id="KW-0812">Transmembrane</keyword>
<evidence type="ECO:0000256" key="1">
    <source>
        <dbReference type="ARBA" id="ARBA00004141"/>
    </source>
</evidence>
<feature type="transmembrane region" description="Helical" evidence="6">
    <location>
        <begin position="168"/>
        <end position="190"/>
    </location>
</feature>
<dbReference type="Proteomes" id="UP000002007">
    <property type="component" value="Chromosome"/>
</dbReference>
<dbReference type="SUPFAM" id="SSF161098">
    <property type="entry name" value="MetI-like"/>
    <property type="match status" value="1"/>
</dbReference>
<dbReference type="STRING" id="288705.RSal33209_1146"/>
<proteinExistence type="inferred from homology"/>
<evidence type="ECO:0000259" key="7">
    <source>
        <dbReference type="PROSITE" id="PS50928"/>
    </source>
</evidence>
<dbReference type="KEGG" id="rsa:RSal33209_1146"/>
<dbReference type="PANTHER" id="PTHR30177">
    <property type="entry name" value="GLYCINE BETAINE/L-PROLINE TRANSPORT SYSTEM PERMEASE PROTEIN PROW"/>
    <property type="match status" value="1"/>
</dbReference>
<dbReference type="InterPro" id="IPR035906">
    <property type="entry name" value="MetI-like_sf"/>
</dbReference>
<comment type="subcellular location">
    <subcellularLocation>
        <location evidence="6">Cell membrane</location>
        <topology evidence="6">Multi-pass membrane protein</topology>
    </subcellularLocation>
    <subcellularLocation>
        <location evidence="1">Membrane</location>
        <topology evidence="1">Multi-pass membrane protein</topology>
    </subcellularLocation>
</comment>
<dbReference type="CDD" id="cd06261">
    <property type="entry name" value="TM_PBP2"/>
    <property type="match status" value="1"/>
</dbReference>
<feature type="transmembrane region" description="Helical" evidence="6">
    <location>
        <begin position="53"/>
        <end position="75"/>
    </location>
</feature>
<feature type="transmembrane region" description="Helical" evidence="6">
    <location>
        <begin position="116"/>
        <end position="135"/>
    </location>
</feature>
<dbReference type="eggNOG" id="COG1174">
    <property type="taxonomic scope" value="Bacteria"/>
</dbReference>
<keyword evidence="4 6" id="KW-1133">Transmembrane helix</keyword>
<dbReference type="PROSITE" id="PS50928">
    <property type="entry name" value="ABC_TM1"/>
    <property type="match status" value="1"/>
</dbReference>
<dbReference type="HOGENOM" id="CLU_046113_7_1_11"/>
<evidence type="ECO:0000256" key="2">
    <source>
        <dbReference type="ARBA" id="ARBA00022448"/>
    </source>
</evidence>
<protein>
    <submittedName>
        <fullName evidence="8">Glycine betaine transport system permease protein</fullName>
    </submittedName>
</protein>
<dbReference type="InterPro" id="IPR051204">
    <property type="entry name" value="ABC_transp_perm/SBD"/>
</dbReference>
<feature type="domain" description="ABC transmembrane type-1" evidence="7">
    <location>
        <begin position="49"/>
        <end position="229"/>
    </location>
</feature>
<keyword evidence="9" id="KW-1185">Reference proteome</keyword>
<name>A9WPC7_RENSM</name>
<dbReference type="AlphaFoldDB" id="A9WPC7"/>
<evidence type="ECO:0000256" key="3">
    <source>
        <dbReference type="ARBA" id="ARBA00022692"/>
    </source>
</evidence>
<dbReference type="RefSeq" id="WP_012244570.1">
    <property type="nucleotide sequence ID" value="NC_010168.1"/>
</dbReference>